<proteinExistence type="predicted"/>
<dbReference type="Gene3D" id="1.25.40.20">
    <property type="entry name" value="Ankyrin repeat-containing domain"/>
    <property type="match status" value="2"/>
</dbReference>
<dbReference type="GeneID" id="92071152"/>
<dbReference type="Pfam" id="PF00023">
    <property type="entry name" value="Ank"/>
    <property type="match status" value="1"/>
</dbReference>
<dbReference type="PANTHER" id="PTHR24198">
    <property type="entry name" value="ANKYRIN REPEAT AND PROTEIN KINASE DOMAIN-CONTAINING PROTEIN"/>
    <property type="match status" value="1"/>
</dbReference>
<evidence type="ECO:0000256" key="2">
    <source>
        <dbReference type="ARBA" id="ARBA00023043"/>
    </source>
</evidence>
<dbReference type="SMART" id="SM00248">
    <property type="entry name" value="ANK"/>
    <property type="match status" value="4"/>
</dbReference>
<dbReference type="PROSITE" id="PS50297">
    <property type="entry name" value="ANK_REP_REGION"/>
    <property type="match status" value="1"/>
</dbReference>
<dbReference type="InterPro" id="IPR002110">
    <property type="entry name" value="Ankyrin_rpt"/>
</dbReference>
<organism evidence="4 5">
    <name type="scientific">Apiospora aurea</name>
    <dbReference type="NCBI Taxonomy" id="335848"/>
    <lineage>
        <taxon>Eukaryota</taxon>
        <taxon>Fungi</taxon>
        <taxon>Dikarya</taxon>
        <taxon>Ascomycota</taxon>
        <taxon>Pezizomycotina</taxon>
        <taxon>Sordariomycetes</taxon>
        <taxon>Xylariomycetidae</taxon>
        <taxon>Amphisphaeriales</taxon>
        <taxon>Apiosporaceae</taxon>
        <taxon>Apiospora</taxon>
    </lineage>
</organism>
<dbReference type="Proteomes" id="UP001391051">
    <property type="component" value="Unassembled WGS sequence"/>
</dbReference>
<accession>A0ABR1QZ33</accession>
<keyword evidence="5" id="KW-1185">Reference proteome</keyword>
<reference evidence="4 5" key="1">
    <citation type="submission" date="2023-01" db="EMBL/GenBank/DDBJ databases">
        <title>Analysis of 21 Apiospora genomes using comparative genomics revels a genus with tremendous synthesis potential of carbohydrate active enzymes and secondary metabolites.</title>
        <authorList>
            <person name="Sorensen T."/>
        </authorList>
    </citation>
    <scope>NUCLEOTIDE SEQUENCE [LARGE SCALE GENOMIC DNA]</scope>
    <source>
        <strain evidence="4 5">CBS 24483</strain>
    </source>
</reference>
<protein>
    <recommendedName>
        <fullName evidence="6">Ankyrin</fullName>
    </recommendedName>
</protein>
<dbReference type="InterPro" id="IPR036770">
    <property type="entry name" value="Ankyrin_rpt-contain_sf"/>
</dbReference>
<gene>
    <name evidence="4" type="ORF">PG986_001868</name>
</gene>
<dbReference type="PANTHER" id="PTHR24198:SF165">
    <property type="entry name" value="ANKYRIN REPEAT-CONTAINING PROTEIN-RELATED"/>
    <property type="match status" value="1"/>
</dbReference>
<evidence type="ECO:0000256" key="1">
    <source>
        <dbReference type="ARBA" id="ARBA00022737"/>
    </source>
</evidence>
<evidence type="ECO:0008006" key="6">
    <source>
        <dbReference type="Google" id="ProtNLM"/>
    </source>
</evidence>
<dbReference type="RefSeq" id="XP_066706983.1">
    <property type="nucleotide sequence ID" value="XM_066838090.1"/>
</dbReference>
<comment type="caution">
    <text evidence="4">The sequence shown here is derived from an EMBL/GenBank/DDBJ whole genome shotgun (WGS) entry which is preliminary data.</text>
</comment>
<name>A0ABR1QZ33_9PEZI</name>
<dbReference type="SUPFAM" id="SSF48403">
    <property type="entry name" value="Ankyrin repeat"/>
    <property type="match status" value="1"/>
</dbReference>
<keyword evidence="2 3" id="KW-0040">ANK repeat</keyword>
<evidence type="ECO:0000313" key="4">
    <source>
        <dbReference type="EMBL" id="KAK7967591.1"/>
    </source>
</evidence>
<keyword evidence="1" id="KW-0677">Repeat</keyword>
<evidence type="ECO:0000256" key="3">
    <source>
        <dbReference type="PROSITE-ProRule" id="PRU00023"/>
    </source>
</evidence>
<evidence type="ECO:0000313" key="5">
    <source>
        <dbReference type="Proteomes" id="UP001391051"/>
    </source>
</evidence>
<sequence length="580" mass="64098">MPTLPELPLELHVQIAGFLSKQRDIATLARTNRTMHGFYEQFLYKRGVGRDGSRAAFAIARSKTSTVASFDKLDSYAKNKHTGVSPLQDLDLIRLEVIQTLGQARPSYPPSSFNHVNERMFFDFSGYSIGTVLHWAVAKGKLDFVDDLLTRGADANVVGRFCLPKFMPDRSIPNYRDSLAVDAVEPCPHTPIFLALFRNDLAMCKLLVQAGAALSIPYFYAGTINVIDLAAYCGHASIVKWLARSCGQGPDPKKRWLGFFCETTALAGNSKKGCRILGLLHKLDFYVGSGLIHGLKHDHREEVLQVITNRTLNIAYHQMIDVDIDELDLPGYDSDQGPMTSLASALLACLMKHAEDAWPEDSATVRKLVAELLAKKADPRLFLKSLGMTYMDRALTLPKDTRPILECLLASKIGVNVPNPRTHSTPLGFYLQSLIAYPLSLAEFCTKIRLLVAYGINVDHLDRVGSTALGLACQMAYEGFRQSLSLVGFLLEVGANAGNMAFPARKTLLGHYFSLGAYDAYRVLHDGGCCLDPEDDDPLELLAKIEQQTPSADQPEIREFLFSIMTPESLVSLDIDPKHT</sequence>
<feature type="repeat" description="ANK" evidence="3">
    <location>
        <begin position="131"/>
        <end position="160"/>
    </location>
</feature>
<dbReference type="EMBL" id="JAQQWE010000001">
    <property type="protein sequence ID" value="KAK7967591.1"/>
    <property type="molecule type" value="Genomic_DNA"/>
</dbReference>
<dbReference type="PROSITE" id="PS50088">
    <property type="entry name" value="ANK_REPEAT"/>
    <property type="match status" value="1"/>
</dbReference>